<proteinExistence type="predicted"/>
<dbReference type="EMBL" id="BMIB01000003">
    <property type="protein sequence ID" value="GGH70991.1"/>
    <property type="molecule type" value="Genomic_DNA"/>
</dbReference>
<dbReference type="RefSeq" id="WP_188953606.1">
    <property type="nucleotide sequence ID" value="NZ_BMIB01000003.1"/>
</dbReference>
<evidence type="ECO:0000313" key="2">
    <source>
        <dbReference type="EMBL" id="GGH70991.1"/>
    </source>
</evidence>
<evidence type="ECO:0008006" key="4">
    <source>
        <dbReference type="Google" id="ProtNLM"/>
    </source>
</evidence>
<reference evidence="2" key="2">
    <citation type="submission" date="2020-09" db="EMBL/GenBank/DDBJ databases">
        <authorList>
            <person name="Sun Q."/>
            <person name="Zhou Y."/>
        </authorList>
    </citation>
    <scope>NUCLEOTIDE SEQUENCE</scope>
    <source>
        <strain evidence="2">CGMCC 1.15290</strain>
    </source>
</reference>
<comment type="caution">
    <text evidence="2">The sequence shown here is derived from an EMBL/GenBank/DDBJ whole genome shotgun (WGS) entry which is preliminary data.</text>
</comment>
<sequence length="431" mass="47994">MKVIVGLLLLLSVTSRGTAQSVDATASLAARYFGEAEAAARQNVIWKKPLYGPILLVNPQTRTTYANMPDSAGAFTLLEEGVYKGQLPQEVMVANTSVSWQGRLWAVMLWPLPADRDERLNLMLHECFHCIQATLGLPAASPTADHLATINGRIYFLLELQALKAALAKPVNQRSAHLAHALLFRKKRQQLFAATFGNERILEMNEGLAEYTGMLLGRTPAGMLPHLYRVIDSAAAQLSLIRSMAYITGAVYGYLLYEKAPGWTQHVDAGASFPALISKYYKVPLPAKTSIPALNRLAKQYYGDSIIRVEKKKETDRLRQVAVYTRLFTHQPVLNIHLVKMNIVFNPGNLFDLGELGTVYPTAEIKDVWGKLLVTSGGVLMKNWKVITLPVNDSLYVKDNIVQGNGWKIVLNENWRLVKTDSLHALLREMQ</sequence>
<name>A0A917J125_9BACT</name>
<gene>
    <name evidence="2" type="ORF">GCM10011379_29860</name>
</gene>
<dbReference type="AlphaFoldDB" id="A0A917J125"/>
<evidence type="ECO:0000256" key="1">
    <source>
        <dbReference type="SAM" id="SignalP"/>
    </source>
</evidence>
<reference evidence="2" key="1">
    <citation type="journal article" date="2014" name="Int. J. Syst. Evol. Microbiol.">
        <title>Complete genome sequence of Corynebacterium casei LMG S-19264T (=DSM 44701T), isolated from a smear-ripened cheese.</title>
        <authorList>
            <consortium name="US DOE Joint Genome Institute (JGI-PGF)"/>
            <person name="Walter F."/>
            <person name="Albersmeier A."/>
            <person name="Kalinowski J."/>
            <person name="Ruckert C."/>
        </authorList>
    </citation>
    <scope>NUCLEOTIDE SEQUENCE</scope>
    <source>
        <strain evidence="2">CGMCC 1.15290</strain>
    </source>
</reference>
<keyword evidence="3" id="KW-1185">Reference proteome</keyword>
<organism evidence="2 3">
    <name type="scientific">Filimonas zeae</name>
    <dbReference type="NCBI Taxonomy" id="1737353"/>
    <lineage>
        <taxon>Bacteria</taxon>
        <taxon>Pseudomonadati</taxon>
        <taxon>Bacteroidota</taxon>
        <taxon>Chitinophagia</taxon>
        <taxon>Chitinophagales</taxon>
        <taxon>Chitinophagaceae</taxon>
        <taxon>Filimonas</taxon>
    </lineage>
</organism>
<dbReference type="Proteomes" id="UP000627292">
    <property type="component" value="Unassembled WGS sequence"/>
</dbReference>
<feature type="chain" id="PRO_5036884224" description="DUF1570 domain-containing protein" evidence="1">
    <location>
        <begin position="20"/>
        <end position="431"/>
    </location>
</feature>
<accession>A0A917J125</accession>
<feature type="signal peptide" evidence="1">
    <location>
        <begin position="1"/>
        <end position="19"/>
    </location>
</feature>
<evidence type="ECO:0000313" key="3">
    <source>
        <dbReference type="Proteomes" id="UP000627292"/>
    </source>
</evidence>
<keyword evidence="1" id="KW-0732">Signal</keyword>
<protein>
    <recommendedName>
        <fullName evidence="4">DUF1570 domain-containing protein</fullName>
    </recommendedName>
</protein>